<feature type="non-terminal residue" evidence="1">
    <location>
        <position position="65"/>
    </location>
</feature>
<dbReference type="EMBL" id="CAJVQB010162958">
    <property type="protein sequence ID" value="CAG8856711.1"/>
    <property type="molecule type" value="Genomic_DNA"/>
</dbReference>
<evidence type="ECO:0000313" key="1">
    <source>
        <dbReference type="EMBL" id="CAG8856711.1"/>
    </source>
</evidence>
<sequence>KLTKMLQSGIIPEEIAEDYISSINIFQSWELGKINLNFSKEYEKLIHLKNYLKGLYQAYKRDPLG</sequence>
<organism evidence="1 2">
    <name type="scientific">Gigaspora margarita</name>
    <dbReference type="NCBI Taxonomy" id="4874"/>
    <lineage>
        <taxon>Eukaryota</taxon>
        <taxon>Fungi</taxon>
        <taxon>Fungi incertae sedis</taxon>
        <taxon>Mucoromycota</taxon>
        <taxon>Glomeromycotina</taxon>
        <taxon>Glomeromycetes</taxon>
        <taxon>Diversisporales</taxon>
        <taxon>Gigasporaceae</taxon>
        <taxon>Gigaspora</taxon>
    </lineage>
</organism>
<keyword evidence="2" id="KW-1185">Reference proteome</keyword>
<proteinExistence type="predicted"/>
<name>A0ABN7XN18_GIGMA</name>
<comment type="caution">
    <text evidence="1">The sequence shown here is derived from an EMBL/GenBank/DDBJ whole genome shotgun (WGS) entry which is preliminary data.</text>
</comment>
<reference evidence="1 2" key="1">
    <citation type="submission" date="2021-06" db="EMBL/GenBank/DDBJ databases">
        <authorList>
            <person name="Kallberg Y."/>
            <person name="Tangrot J."/>
            <person name="Rosling A."/>
        </authorList>
    </citation>
    <scope>NUCLEOTIDE SEQUENCE [LARGE SCALE GENOMIC DNA]</scope>
    <source>
        <strain evidence="1 2">120-4 pot B 10/14</strain>
    </source>
</reference>
<gene>
    <name evidence="1" type="ORF">GMARGA_LOCUS45532</name>
</gene>
<protein>
    <submittedName>
        <fullName evidence="1">38613_t:CDS:1</fullName>
    </submittedName>
</protein>
<feature type="non-terminal residue" evidence="1">
    <location>
        <position position="1"/>
    </location>
</feature>
<accession>A0ABN7XN18</accession>
<dbReference type="Proteomes" id="UP000789901">
    <property type="component" value="Unassembled WGS sequence"/>
</dbReference>
<evidence type="ECO:0000313" key="2">
    <source>
        <dbReference type="Proteomes" id="UP000789901"/>
    </source>
</evidence>